<name>E7RYG1_9BURK</name>
<accession>E7RYG1</accession>
<keyword evidence="2" id="KW-1185">Reference proteome</keyword>
<dbReference type="AlphaFoldDB" id="E7RYG1"/>
<organism evidence="1 2">
    <name type="scientific">Lautropia mirabilis ATCC 51599</name>
    <dbReference type="NCBI Taxonomy" id="887898"/>
    <lineage>
        <taxon>Bacteria</taxon>
        <taxon>Pseudomonadati</taxon>
        <taxon>Pseudomonadota</taxon>
        <taxon>Betaproteobacteria</taxon>
        <taxon>Burkholderiales</taxon>
        <taxon>Burkholderiaceae</taxon>
        <taxon>Lautropia</taxon>
    </lineage>
</organism>
<evidence type="ECO:0000313" key="1">
    <source>
        <dbReference type="EMBL" id="EFV94565.1"/>
    </source>
</evidence>
<comment type="caution">
    <text evidence="1">The sequence shown here is derived from an EMBL/GenBank/DDBJ whole genome shotgun (WGS) entry which is preliminary data.</text>
</comment>
<reference evidence="1 2" key="1">
    <citation type="submission" date="2010-12" db="EMBL/GenBank/DDBJ databases">
        <authorList>
            <person name="Muzny D."/>
            <person name="Qin X."/>
            <person name="Deng J."/>
            <person name="Jiang H."/>
            <person name="Liu Y."/>
            <person name="Qu J."/>
            <person name="Song X.-Z."/>
            <person name="Zhang L."/>
            <person name="Thornton R."/>
            <person name="Coyle M."/>
            <person name="Francisco L."/>
            <person name="Jackson L."/>
            <person name="Javaid M."/>
            <person name="Korchina V."/>
            <person name="Kovar C."/>
            <person name="Mata R."/>
            <person name="Mathew T."/>
            <person name="Ngo R."/>
            <person name="Nguyen L."/>
            <person name="Nguyen N."/>
            <person name="Okwuonu G."/>
            <person name="Ongeri F."/>
            <person name="Pham C."/>
            <person name="Simmons D."/>
            <person name="Wilczek-Boney K."/>
            <person name="Hale W."/>
            <person name="Jakkamsetti A."/>
            <person name="Pham P."/>
            <person name="Ruth R."/>
            <person name="San Lucas F."/>
            <person name="Warren J."/>
            <person name="Zhang J."/>
            <person name="Zhao Z."/>
            <person name="Zhou C."/>
            <person name="Zhu D."/>
            <person name="Lee S."/>
            <person name="Bess C."/>
            <person name="Blankenburg K."/>
            <person name="Forbes L."/>
            <person name="Fu Q."/>
            <person name="Gubbala S."/>
            <person name="Hirani K."/>
            <person name="Jayaseelan J.C."/>
            <person name="Lara F."/>
            <person name="Munidasa M."/>
            <person name="Palculict T."/>
            <person name="Patil S."/>
            <person name="Pu L.-L."/>
            <person name="Saada N."/>
            <person name="Tang L."/>
            <person name="Weissenberger G."/>
            <person name="Zhu Y."/>
            <person name="Hemphill L."/>
            <person name="Shang Y."/>
            <person name="Youmans B."/>
            <person name="Ayvaz T."/>
            <person name="Ross M."/>
            <person name="Santibanez J."/>
            <person name="Aqrawi P."/>
            <person name="Gross S."/>
            <person name="Joshi V."/>
            <person name="Fowler G."/>
            <person name="Nazareth L."/>
            <person name="Reid J."/>
            <person name="Worley K."/>
            <person name="Petrosino J."/>
            <person name="Highlander S."/>
            <person name="Gibbs R."/>
        </authorList>
    </citation>
    <scope>NUCLEOTIDE SEQUENCE [LARGE SCALE GENOMIC DNA]</scope>
    <source>
        <strain evidence="1 2">ATCC 51599</strain>
    </source>
</reference>
<evidence type="ECO:0000313" key="2">
    <source>
        <dbReference type="Proteomes" id="UP000011021"/>
    </source>
</evidence>
<dbReference type="HOGENOM" id="CLU_2898677_0_0_4"/>
<protein>
    <submittedName>
        <fullName evidence="1">Uncharacterized protein</fullName>
    </submittedName>
</protein>
<proteinExistence type="predicted"/>
<gene>
    <name evidence="1" type="ORF">HMPREF0551_1725</name>
</gene>
<dbReference type="STRING" id="887898.HMPREF0551_1725"/>
<sequence length="62" mass="6679">MAMVLRSFSLRRNTVLAAAILPFIVDTILMKSIRSLASDAIHTSGLVIRPHVVFVLDGAGCI</sequence>
<dbReference type="Proteomes" id="UP000011021">
    <property type="component" value="Unassembled WGS sequence"/>
</dbReference>
<dbReference type="EMBL" id="AEQP01000016">
    <property type="protein sequence ID" value="EFV94565.1"/>
    <property type="molecule type" value="Genomic_DNA"/>
</dbReference>